<proteinExistence type="predicted"/>
<gene>
    <name evidence="1" type="ORF">KIPB_001095</name>
</gene>
<comment type="caution">
    <text evidence="1">The sequence shown here is derived from an EMBL/GenBank/DDBJ whole genome shotgun (WGS) entry which is preliminary data.</text>
</comment>
<sequence>MNVIRRLYNFRGPHYNPGNLPAWCQFRDKGSNAEWQTRTRISRGNTPFQMSQGSQ</sequence>
<accession>A0A9K3CQ54</accession>
<feature type="non-terminal residue" evidence="1">
    <location>
        <position position="1"/>
    </location>
</feature>
<organism evidence="1 2">
    <name type="scientific">Kipferlia bialata</name>
    <dbReference type="NCBI Taxonomy" id="797122"/>
    <lineage>
        <taxon>Eukaryota</taxon>
        <taxon>Metamonada</taxon>
        <taxon>Carpediemonas-like organisms</taxon>
        <taxon>Kipferlia</taxon>
    </lineage>
</organism>
<keyword evidence="2" id="KW-1185">Reference proteome</keyword>
<protein>
    <submittedName>
        <fullName evidence="1">Uncharacterized protein</fullName>
    </submittedName>
</protein>
<name>A0A9K3CQ54_9EUKA</name>
<dbReference type="Proteomes" id="UP000265618">
    <property type="component" value="Unassembled WGS sequence"/>
</dbReference>
<evidence type="ECO:0000313" key="2">
    <source>
        <dbReference type="Proteomes" id="UP000265618"/>
    </source>
</evidence>
<dbReference type="EMBL" id="BDIP01000143">
    <property type="protein sequence ID" value="GIQ80317.1"/>
    <property type="molecule type" value="Genomic_DNA"/>
</dbReference>
<dbReference type="AlphaFoldDB" id="A0A9K3CQ54"/>
<evidence type="ECO:0000313" key="1">
    <source>
        <dbReference type="EMBL" id="GIQ80317.1"/>
    </source>
</evidence>
<reference evidence="1 2" key="1">
    <citation type="journal article" date="2018" name="PLoS ONE">
        <title>The draft genome of Kipferlia bialata reveals reductive genome evolution in fornicate parasites.</title>
        <authorList>
            <person name="Tanifuji G."/>
            <person name="Takabayashi S."/>
            <person name="Kume K."/>
            <person name="Takagi M."/>
            <person name="Nakayama T."/>
            <person name="Kamikawa R."/>
            <person name="Inagaki Y."/>
            <person name="Hashimoto T."/>
        </authorList>
    </citation>
    <scope>NUCLEOTIDE SEQUENCE [LARGE SCALE GENOMIC DNA]</scope>
    <source>
        <strain evidence="1">NY0173</strain>
    </source>
</reference>